<dbReference type="Pfam" id="PF07852">
    <property type="entry name" value="DUF1642"/>
    <property type="match status" value="1"/>
</dbReference>
<reference evidence="1 2" key="1">
    <citation type="submission" date="2020-04" db="EMBL/GenBank/DDBJ databases">
        <authorList>
            <person name="Hitch T.C.A."/>
            <person name="Wylensek D."/>
            <person name="Clavel T."/>
        </authorList>
    </citation>
    <scope>NUCLEOTIDE SEQUENCE [LARGE SCALE GENOMIC DNA]</scope>
    <source>
        <strain evidence="1 2">WB01_D5_05</strain>
    </source>
</reference>
<dbReference type="InterPro" id="IPR012865">
    <property type="entry name" value="DUF1642"/>
</dbReference>
<protein>
    <submittedName>
        <fullName evidence="1">DUF1642 domain-containing protein</fullName>
    </submittedName>
</protein>
<accession>A0A848CZV0</accession>
<comment type="caution">
    <text evidence="1">The sequence shown here is derived from an EMBL/GenBank/DDBJ whole genome shotgun (WGS) entry which is preliminary data.</text>
</comment>
<sequence>MSNTTTAEKVRIPAEVADAIESLRSESDMYDRSNRKFINWCVKPEYQAGPRRKILQDYARENFDTLIKALYNGYEIEKPPKKIALELTPEELGAIVAKMAVAEPVRADVYAENHALTVLGGRCGSSEVHHLFIRLKQRYYEEARA</sequence>
<proteinExistence type="predicted"/>
<evidence type="ECO:0000313" key="2">
    <source>
        <dbReference type="Proteomes" id="UP000561326"/>
    </source>
</evidence>
<name>A0A848CZV0_ANEAE</name>
<dbReference type="Proteomes" id="UP000561326">
    <property type="component" value="Unassembled WGS sequence"/>
</dbReference>
<gene>
    <name evidence="1" type="ORF">HF838_17495</name>
</gene>
<dbReference type="AlphaFoldDB" id="A0A848CZV0"/>
<organism evidence="1 2">
    <name type="scientific">Aneurinibacillus aneurinilyticus</name>
    <name type="common">Bacillus aneurinolyticus</name>
    <dbReference type="NCBI Taxonomy" id="1391"/>
    <lineage>
        <taxon>Bacteria</taxon>
        <taxon>Bacillati</taxon>
        <taxon>Bacillota</taxon>
        <taxon>Bacilli</taxon>
        <taxon>Bacillales</taxon>
        <taxon>Paenibacillaceae</taxon>
        <taxon>Aneurinibacillus group</taxon>
        <taxon>Aneurinibacillus</taxon>
    </lineage>
</organism>
<dbReference type="EMBL" id="JABAGO010000038">
    <property type="protein sequence ID" value="NMF00030.1"/>
    <property type="molecule type" value="Genomic_DNA"/>
</dbReference>
<dbReference type="RefSeq" id="WP_168975904.1">
    <property type="nucleotide sequence ID" value="NZ_JABAGO010000038.1"/>
</dbReference>
<evidence type="ECO:0000313" key="1">
    <source>
        <dbReference type="EMBL" id="NMF00030.1"/>
    </source>
</evidence>